<organism evidence="3 4">
    <name type="scientific">Cryobacterium roopkundense</name>
    <dbReference type="NCBI Taxonomy" id="1001240"/>
    <lineage>
        <taxon>Bacteria</taxon>
        <taxon>Bacillati</taxon>
        <taxon>Actinomycetota</taxon>
        <taxon>Actinomycetes</taxon>
        <taxon>Micrococcales</taxon>
        <taxon>Microbacteriaceae</taxon>
        <taxon>Cryobacterium</taxon>
    </lineage>
</organism>
<accession>A0A7W8ZYF2</accession>
<reference evidence="3 4" key="1">
    <citation type="submission" date="2020-08" db="EMBL/GenBank/DDBJ databases">
        <title>Sequencing the genomes of 1000 actinobacteria strains.</title>
        <authorList>
            <person name="Klenk H.-P."/>
        </authorList>
    </citation>
    <scope>NUCLEOTIDE SEQUENCE [LARGE SCALE GENOMIC DNA]</scope>
    <source>
        <strain evidence="3 4">DSM 21065</strain>
    </source>
</reference>
<sequence length="214" mass="21105">MFPAARRPRGRHAPGADDDRARSRRRPRLRAVLAGGLVLGIGLTATVAAWTDTEYSVATFTAGTFSIVGATDGATFTDHASAPGATLSFAVAPTALVPNTTVYALYSVKTAATSVAGTVQLTADAANSTGLGAYLTYGVTSIAGTTCSSGTFAGGTVIVATASATTVSAAGSQSLSAAGGSVVNYCFAVTLPSSASNAAQGTTLTAHWTFAGAA</sequence>
<keyword evidence="2" id="KW-0812">Transmembrane</keyword>
<protein>
    <recommendedName>
        <fullName evidence="5">SipW-cognate class signal peptide</fullName>
    </recommendedName>
</protein>
<feature type="compositionally biased region" description="Basic residues" evidence="1">
    <location>
        <begin position="1"/>
        <end position="12"/>
    </location>
</feature>
<gene>
    <name evidence="3" type="ORF">BJ997_003076</name>
</gene>
<comment type="caution">
    <text evidence="3">The sequence shown here is derived from an EMBL/GenBank/DDBJ whole genome shotgun (WGS) entry which is preliminary data.</text>
</comment>
<evidence type="ECO:0008006" key="5">
    <source>
        <dbReference type="Google" id="ProtNLM"/>
    </source>
</evidence>
<evidence type="ECO:0000313" key="4">
    <source>
        <dbReference type="Proteomes" id="UP000561726"/>
    </source>
</evidence>
<evidence type="ECO:0000256" key="2">
    <source>
        <dbReference type="SAM" id="Phobius"/>
    </source>
</evidence>
<keyword evidence="2" id="KW-0472">Membrane</keyword>
<keyword evidence="2" id="KW-1133">Transmembrane helix</keyword>
<proteinExistence type="predicted"/>
<dbReference type="EMBL" id="JACHBQ010000001">
    <property type="protein sequence ID" value="MBB5642528.1"/>
    <property type="molecule type" value="Genomic_DNA"/>
</dbReference>
<name>A0A7W8ZYF2_9MICO</name>
<dbReference type="RefSeq" id="WP_236628817.1">
    <property type="nucleotide sequence ID" value="NZ_JACHBQ010000001.1"/>
</dbReference>
<feature type="transmembrane region" description="Helical" evidence="2">
    <location>
        <begin position="29"/>
        <end position="50"/>
    </location>
</feature>
<dbReference type="Proteomes" id="UP000561726">
    <property type="component" value="Unassembled WGS sequence"/>
</dbReference>
<dbReference type="AlphaFoldDB" id="A0A7W8ZYF2"/>
<feature type="region of interest" description="Disordered" evidence="1">
    <location>
        <begin position="1"/>
        <end position="24"/>
    </location>
</feature>
<evidence type="ECO:0000256" key="1">
    <source>
        <dbReference type="SAM" id="MobiDB-lite"/>
    </source>
</evidence>
<evidence type="ECO:0000313" key="3">
    <source>
        <dbReference type="EMBL" id="MBB5642528.1"/>
    </source>
</evidence>